<name>A0AAV4WZQ8_CAEEX</name>
<protein>
    <submittedName>
        <fullName evidence="1">Uncharacterized protein</fullName>
    </submittedName>
</protein>
<dbReference type="InterPro" id="IPR013783">
    <property type="entry name" value="Ig-like_fold"/>
</dbReference>
<organism evidence="1 2">
    <name type="scientific">Caerostris extrusa</name>
    <name type="common">Bark spider</name>
    <name type="synonym">Caerostris bankana</name>
    <dbReference type="NCBI Taxonomy" id="172846"/>
    <lineage>
        <taxon>Eukaryota</taxon>
        <taxon>Metazoa</taxon>
        <taxon>Ecdysozoa</taxon>
        <taxon>Arthropoda</taxon>
        <taxon>Chelicerata</taxon>
        <taxon>Arachnida</taxon>
        <taxon>Araneae</taxon>
        <taxon>Araneomorphae</taxon>
        <taxon>Entelegynae</taxon>
        <taxon>Araneoidea</taxon>
        <taxon>Araneidae</taxon>
        <taxon>Caerostris</taxon>
    </lineage>
</organism>
<dbReference type="InterPro" id="IPR036179">
    <property type="entry name" value="Ig-like_dom_sf"/>
</dbReference>
<keyword evidence="2" id="KW-1185">Reference proteome</keyword>
<proteinExistence type="predicted"/>
<sequence length="105" mass="11852">MTGFDAAIPGYVRYSMVVDASKGIYNLRLHNVQMDDEAEYQCQHTFRFNRCVVVSGQQPINTASRNNTGMPDLYPPPPVCKTARNYKSLEADTKFSLFQLPVLCV</sequence>
<evidence type="ECO:0000313" key="1">
    <source>
        <dbReference type="EMBL" id="GIY88416.1"/>
    </source>
</evidence>
<accession>A0AAV4WZQ8</accession>
<reference evidence="1 2" key="1">
    <citation type="submission" date="2021-06" db="EMBL/GenBank/DDBJ databases">
        <title>Caerostris extrusa draft genome.</title>
        <authorList>
            <person name="Kono N."/>
            <person name="Arakawa K."/>
        </authorList>
    </citation>
    <scope>NUCLEOTIDE SEQUENCE [LARGE SCALE GENOMIC DNA]</scope>
</reference>
<dbReference type="AlphaFoldDB" id="A0AAV4WZQ8"/>
<dbReference type="EMBL" id="BPLR01017064">
    <property type="protein sequence ID" value="GIY88416.1"/>
    <property type="molecule type" value="Genomic_DNA"/>
</dbReference>
<dbReference type="Gene3D" id="2.60.40.10">
    <property type="entry name" value="Immunoglobulins"/>
    <property type="match status" value="1"/>
</dbReference>
<evidence type="ECO:0000313" key="2">
    <source>
        <dbReference type="Proteomes" id="UP001054945"/>
    </source>
</evidence>
<dbReference type="SUPFAM" id="SSF48726">
    <property type="entry name" value="Immunoglobulin"/>
    <property type="match status" value="1"/>
</dbReference>
<dbReference type="Proteomes" id="UP001054945">
    <property type="component" value="Unassembled WGS sequence"/>
</dbReference>
<gene>
    <name evidence="1" type="ORF">CEXT_715161</name>
</gene>
<comment type="caution">
    <text evidence="1">The sequence shown here is derived from an EMBL/GenBank/DDBJ whole genome shotgun (WGS) entry which is preliminary data.</text>
</comment>